<protein>
    <submittedName>
        <fullName evidence="1">Uncharacterized protein</fullName>
    </submittedName>
</protein>
<reference evidence="1" key="2">
    <citation type="submission" date="2021-08" db="EMBL/GenBank/DDBJ databases">
        <authorList>
            <person name="Dalcin Martins P."/>
        </authorList>
    </citation>
    <scope>NUCLEOTIDE SEQUENCE</scope>
    <source>
        <strain evidence="1">MAG_39</strain>
    </source>
</reference>
<comment type="caution">
    <text evidence="1">The sequence shown here is derived from an EMBL/GenBank/DDBJ whole genome shotgun (WGS) entry which is preliminary data.</text>
</comment>
<evidence type="ECO:0000313" key="1">
    <source>
        <dbReference type="EMBL" id="MBZ0155702.1"/>
    </source>
</evidence>
<sequence>MVPKVSVNSLKPGMKLAKPVMNESGMILLGEGTELTETHIERLQNMTIGSVAVVGNAQPRKSKTEMLSELDARFRKTEAEPYMPIIKRVFKEHIEELCR</sequence>
<reference evidence="1" key="1">
    <citation type="journal article" date="2021" name="bioRxiv">
        <title>Unraveling nitrogen, sulfur and carbon metabolic pathways and microbial community transcriptional responses to substrate deprivation and toxicity stresses in a bioreactor mimicking anoxic brackish coastal sediment conditions.</title>
        <authorList>
            <person name="Martins P.D."/>
            <person name="Echeveste M.J."/>
            <person name="Arshad A."/>
            <person name="Kurth J."/>
            <person name="Ouboter H."/>
            <person name="Jetten M.S.M."/>
            <person name="Welte C.U."/>
        </authorList>
    </citation>
    <scope>NUCLEOTIDE SEQUENCE</scope>
    <source>
        <strain evidence="1">MAG_39</strain>
    </source>
</reference>
<dbReference type="EMBL" id="JAIOIV010000043">
    <property type="protein sequence ID" value="MBZ0155702.1"/>
    <property type="molecule type" value="Genomic_DNA"/>
</dbReference>
<accession>A0A953M1C3</accession>
<dbReference type="AlphaFoldDB" id="A0A953M1C3"/>
<name>A0A953M1C3_9BACT</name>
<evidence type="ECO:0000313" key="2">
    <source>
        <dbReference type="Proteomes" id="UP000705867"/>
    </source>
</evidence>
<proteinExistence type="predicted"/>
<organism evidence="1 2">
    <name type="scientific">Candidatus Nitrobium versatile</name>
    <dbReference type="NCBI Taxonomy" id="2884831"/>
    <lineage>
        <taxon>Bacteria</taxon>
        <taxon>Pseudomonadati</taxon>
        <taxon>Nitrospirota</taxon>
        <taxon>Nitrospiria</taxon>
        <taxon>Nitrospirales</taxon>
        <taxon>Nitrospiraceae</taxon>
        <taxon>Candidatus Nitrobium</taxon>
    </lineage>
</organism>
<gene>
    <name evidence="1" type="ORF">K8I29_05735</name>
</gene>
<dbReference type="Proteomes" id="UP000705867">
    <property type="component" value="Unassembled WGS sequence"/>
</dbReference>